<dbReference type="InterPro" id="IPR011059">
    <property type="entry name" value="Metal-dep_hydrolase_composite"/>
</dbReference>
<sequence length="513" mass="55027">MLPDEAPPANRSASVPSPQKIIIRGGRLVDADRHVAPPTDILIIGDSIAELGPPGMPAPSDARVMDAGSRLLHPGFINAHTHGMGNLSKGTADRWSLELLWVGAASFMANQNLEIKYLNTYLGAVEMLLKGCTAAYDLTFGYPLASVEEMSAIGQAYVDAGMRAVVAPMLADLSFYQAIPGLLEAMPDRLRREVAAYDEAPFESTLAMMRESLHGWKHDREQVRLGVAPIIPLHCSDALIAGSARLARDFGVVLHSHVAESKVQAVSALKRYGKTLTAHVDGLGLLGPDFTVAHGVWLDDDDMRRLADHGCSVAHNPASNMRLGSGIADARRMLELGVNLGIGTDSANCSDNLNMYEAMHCASMVSNVQGPDYTRWLRSEEVLNAATIGSARALGFDKIGRIAPGYKADIVFLDLEKVNWIPINDPTNQLVLTEDGTSVDAVMVGGRMVVEKGRKVGCDMTKLARDAEAARARLASLNEGAKALGTQLEGLVGSFCVGLSNAPYHIHRYGHAH</sequence>
<dbReference type="AlphaFoldDB" id="A0A512NNX3"/>
<dbReference type="Gene3D" id="2.30.40.10">
    <property type="entry name" value="Urease, subunit C, domain 1"/>
    <property type="match status" value="1"/>
</dbReference>
<comment type="similarity">
    <text evidence="1">Belongs to the metallo-dependent hydrolases superfamily. ATZ/TRZ family.</text>
</comment>
<proteinExistence type="inferred from homology"/>
<dbReference type="Pfam" id="PF01979">
    <property type="entry name" value="Amidohydro_1"/>
    <property type="match status" value="1"/>
</dbReference>
<reference evidence="4 5" key="1">
    <citation type="submission" date="2019-07" db="EMBL/GenBank/DDBJ databases">
        <title>Whole genome shotgun sequence of Reyranella soli NBRC 108950.</title>
        <authorList>
            <person name="Hosoyama A."/>
            <person name="Uohara A."/>
            <person name="Ohji S."/>
            <person name="Ichikawa N."/>
        </authorList>
    </citation>
    <scope>NUCLEOTIDE SEQUENCE [LARGE SCALE GENOMIC DNA]</scope>
    <source>
        <strain evidence="4 5">NBRC 108950</strain>
    </source>
</reference>
<feature type="domain" description="Amidohydrolase-related" evidence="3">
    <location>
        <begin position="72"/>
        <end position="449"/>
    </location>
</feature>
<dbReference type="SUPFAM" id="SSF51556">
    <property type="entry name" value="Metallo-dependent hydrolases"/>
    <property type="match status" value="1"/>
</dbReference>
<dbReference type="EMBL" id="BKAJ01000174">
    <property type="protein sequence ID" value="GEP60655.1"/>
    <property type="molecule type" value="Genomic_DNA"/>
</dbReference>
<accession>A0A512NNX3</accession>
<dbReference type="CDD" id="cd01298">
    <property type="entry name" value="ATZ_TRZ_like"/>
    <property type="match status" value="1"/>
</dbReference>
<evidence type="ECO:0000256" key="1">
    <source>
        <dbReference type="ARBA" id="ARBA00006745"/>
    </source>
</evidence>
<evidence type="ECO:0000313" key="5">
    <source>
        <dbReference type="Proteomes" id="UP000321058"/>
    </source>
</evidence>
<keyword evidence="5" id="KW-1185">Reference proteome</keyword>
<dbReference type="InterPro" id="IPR006680">
    <property type="entry name" value="Amidohydro-rel"/>
</dbReference>
<evidence type="ECO:0000259" key="3">
    <source>
        <dbReference type="Pfam" id="PF01979"/>
    </source>
</evidence>
<comment type="caution">
    <text evidence="4">The sequence shown here is derived from an EMBL/GenBank/DDBJ whole genome shotgun (WGS) entry which is preliminary data.</text>
</comment>
<keyword evidence="2 4" id="KW-0378">Hydrolase</keyword>
<dbReference type="PANTHER" id="PTHR43794">
    <property type="entry name" value="AMINOHYDROLASE SSNA-RELATED"/>
    <property type="match status" value="1"/>
</dbReference>
<dbReference type="InterPro" id="IPR032466">
    <property type="entry name" value="Metal_Hydrolase"/>
</dbReference>
<evidence type="ECO:0000256" key="2">
    <source>
        <dbReference type="ARBA" id="ARBA00022801"/>
    </source>
</evidence>
<organism evidence="4 5">
    <name type="scientific">Reyranella soli</name>
    <dbReference type="NCBI Taxonomy" id="1230389"/>
    <lineage>
        <taxon>Bacteria</taxon>
        <taxon>Pseudomonadati</taxon>
        <taxon>Pseudomonadota</taxon>
        <taxon>Alphaproteobacteria</taxon>
        <taxon>Hyphomicrobiales</taxon>
        <taxon>Reyranellaceae</taxon>
        <taxon>Reyranella</taxon>
    </lineage>
</organism>
<dbReference type="PANTHER" id="PTHR43794:SF11">
    <property type="entry name" value="AMIDOHYDROLASE-RELATED DOMAIN-CONTAINING PROTEIN"/>
    <property type="match status" value="1"/>
</dbReference>
<dbReference type="SUPFAM" id="SSF51338">
    <property type="entry name" value="Composite domain of metallo-dependent hydrolases"/>
    <property type="match status" value="1"/>
</dbReference>
<evidence type="ECO:0000313" key="4">
    <source>
        <dbReference type="EMBL" id="GEP60655.1"/>
    </source>
</evidence>
<dbReference type="GO" id="GO:0016810">
    <property type="term" value="F:hydrolase activity, acting on carbon-nitrogen (but not peptide) bonds"/>
    <property type="evidence" value="ECO:0007669"/>
    <property type="project" value="InterPro"/>
</dbReference>
<name>A0A512NNX3_9HYPH</name>
<dbReference type="Proteomes" id="UP000321058">
    <property type="component" value="Unassembled WGS sequence"/>
</dbReference>
<dbReference type="Gene3D" id="3.20.20.140">
    <property type="entry name" value="Metal-dependent hydrolases"/>
    <property type="match status" value="1"/>
</dbReference>
<protein>
    <submittedName>
        <fullName evidence="4">N-ethylammeline chlorohydrolase</fullName>
    </submittedName>
</protein>
<gene>
    <name evidence="4" type="ORF">RSO01_78210</name>
</gene>
<dbReference type="InterPro" id="IPR050287">
    <property type="entry name" value="MTA/SAH_deaminase"/>
</dbReference>